<dbReference type="EMBL" id="JABBWD010000002">
    <property type="protein sequence ID" value="KAG1783149.1"/>
    <property type="molecule type" value="Genomic_DNA"/>
</dbReference>
<dbReference type="AlphaFoldDB" id="A0A9P7D898"/>
<accession>A0A9P7D898</accession>
<dbReference type="OrthoDB" id="3268791at2759"/>
<name>A0A9P7D898_9AGAM</name>
<proteinExistence type="predicted"/>
<feature type="non-terminal residue" evidence="1">
    <location>
        <position position="1"/>
    </location>
</feature>
<keyword evidence="2" id="KW-1185">Reference proteome</keyword>
<dbReference type="Proteomes" id="UP000714275">
    <property type="component" value="Unassembled WGS sequence"/>
</dbReference>
<gene>
    <name evidence="1" type="ORF">EV702DRAFT_950439</name>
</gene>
<evidence type="ECO:0000313" key="2">
    <source>
        <dbReference type="Proteomes" id="UP000714275"/>
    </source>
</evidence>
<evidence type="ECO:0000313" key="1">
    <source>
        <dbReference type="EMBL" id="KAG1783149.1"/>
    </source>
</evidence>
<comment type="caution">
    <text evidence="1">The sequence shown here is derived from an EMBL/GenBank/DDBJ whole genome shotgun (WGS) entry which is preliminary data.</text>
</comment>
<feature type="non-terminal residue" evidence="1">
    <location>
        <position position="62"/>
    </location>
</feature>
<reference evidence="1" key="1">
    <citation type="journal article" date="2020" name="New Phytol.">
        <title>Comparative genomics reveals dynamic genome evolution in host specialist ectomycorrhizal fungi.</title>
        <authorList>
            <person name="Lofgren L.A."/>
            <person name="Nguyen N.H."/>
            <person name="Vilgalys R."/>
            <person name="Ruytinx J."/>
            <person name="Liao H.L."/>
            <person name="Branco S."/>
            <person name="Kuo A."/>
            <person name="LaButti K."/>
            <person name="Lipzen A."/>
            <person name="Andreopoulos W."/>
            <person name="Pangilinan J."/>
            <person name="Riley R."/>
            <person name="Hundley H."/>
            <person name="Na H."/>
            <person name="Barry K."/>
            <person name="Grigoriev I.V."/>
            <person name="Stajich J.E."/>
            <person name="Kennedy P.G."/>
        </authorList>
    </citation>
    <scope>NUCLEOTIDE SEQUENCE</scope>
    <source>
        <strain evidence="1">DOB743</strain>
    </source>
</reference>
<sequence length="62" mass="7152">LWFANFVDHDIQDKLQATLDHMPSCKFVFLSHQLSACMSKSSTELPKNQQNLQGLVLRMCQE</sequence>
<protein>
    <submittedName>
        <fullName evidence="1">Uncharacterized protein</fullName>
    </submittedName>
</protein>
<organism evidence="1 2">
    <name type="scientific">Suillus placidus</name>
    <dbReference type="NCBI Taxonomy" id="48579"/>
    <lineage>
        <taxon>Eukaryota</taxon>
        <taxon>Fungi</taxon>
        <taxon>Dikarya</taxon>
        <taxon>Basidiomycota</taxon>
        <taxon>Agaricomycotina</taxon>
        <taxon>Agaricomycetes</taxon>
        <taxon>Agaricomycetidae</taxon>
        <taxon>Boletales</taxon>
        <taxon>Suillineae</taxon>
        <taxon>Suillaceae</taxon>
        <taxon>Suillus</taxon>
    </lineage>
</organism>